<dbReference type="GO" id="GO:0006465">
    <property type="term" value="P:signal peptide processing"/>
    <property type="evidence" value="ECO:0007669"/>
    <property type="project" value="UniProtKB-UniRule"/>
</dbReference>
<dbReference type="SUPFAM" id="SSF51306">
    <property type="entry name" value="LexA/Signal peptidase"/>
    <property type="match status" value="1"/>
</dbReference>
<feature type="transmembrane region" description="Helical" evidence="6">
    <location>
        <begin position="152"/>
        <end position="179"/>
    </location>
</feature>
<dbReference type="AlphaFoldDB" id="U2DT18"/>
<dbReference type="Gene3D" id="2.10.109.10">
    <property type="entry name" value="Umud Fragment, subunit A"/>
    <property type="match status" value="1"/>
</dbReference>
<dbReference type="InterPro" id="IPR036286">
    <property type="entry name" value="LexA/Signal_pep-like_sf"/>
</dbReference>
<dbReference type="OrthoDB" id="1648066at2"/>
<keyword evidence="9" id="KW-1185">Reference proteome</keyword>
<evidence type="ECO:0000256" key="4">
    <source>
        <dbReference type="ARBA" id="ARBA00023136"/>
    </source>
</evidence>
<dbReference type="GO" id="GO:0004252">
    <property type="term" value="F:serine-type endopeptidase activity"/>
    <property type="evidence" value="ECO:0007669"/>
    <property type="project" value="UniProtKB-UniRule"/>
</dbReference>
<dbReference type="STRING" id="1033810.HLPCO_002338"/>
<keyword evidence="8" id="KW-0378">Hydrolase</keyword>
<dbReference type="EMBL" id="AFNU02000009">
    <property type="protein sequence ID" value="ERJ11637.1"/>
    <property type="molecule type" value="Genomic_DNA"/>
</dbReference>
<evidence type="ECO:0000313" key="9">
    <source>
        <dbReference type="Proteomes" id="UP000005707"/>
    </source>
</evidence>
<dbReference type="Pfam" id="PF10502">
    <property type="entry name" value="Peptidase_S26"/>
    <property type="match status" value="1"/>
</dbReference>
<protein>
    <recommendedName>
        <fullName evidence="5">Signal peptidase I</fullName>
        <ecNumber evidence="5">3.4.21.89</ecNumber>
    </recommendedName>
</protein>
<dbReference type="NCBIfam" id="TIGR02228">
    <property type="entry name" value="sigpep_I_arch"/>
    <property type="match status" value="1"/>
</dbReference>
<dbReference type="eggNOG" id="COG0681">
    <property type="taxonomic scope" value="Bacteria"/>
</dbReference>
<reference evidence="8 9" key="2">
    <citation type="journal article" date="2013" name="PLoS ONE">
        <title>INDIGO - INtegrated Data Warehouse of MIcrobial GenOmes with Examples from the Red Sea Extremophiles.</title>
        <authorList>
            <person name="Alam I."/>
            <person name="Antunes A."/>
            <person name="Kamau A.A."/>
            <person name="Ba Alawi W."/>
            <person name="Kalkatawi M."/>
            <person name="Stingl U."/>
            <person name="Bajic V.B."/>
        </authorList>
    </citation>
    <scope>NUCLEOTIDE SEQUENCE [LARGE SCALE GENOMIC DNA]</scope>
    <source>
        <strain evidence="8 9">SSD-17B</strain>
    </source>
</reference>
<reference evidence="8 9" key="1">
    <citation type="journal article" date="2011" name="J. Bacteriol.">
        <title>Genome sequence of Haloplasma contractile, an unusual contractile bacterium from a deep-sea anoxic brine lake.</title>
        <authorList>
            <person name="Antunes A."/>
            <person name="Alam I."/>
            <person name="El Dorry H."/>
            <person name="Siam R."/>
            <person name="Robertson A."/>
            <person name="Bajic V.B."/>
            <person name="Stingl U."/>
        </authorList>
    </citation>
    <scope>NUCLEOTIDE SEQUENCE [LARGE SCALE GENOMIC DNA]</scope>
    <source>
        <strain evidence="8 9">SSD-17B</strain>
    </source>
</reference>
<name>U2DT18_9MOLU</name>
<evidence type="ECO:0000256" key="1">
    <source>
        <dbReference type="ARBA" id="ARBA00004370"/>
    </source>
</evidence>
<organism evidence="8 9">
    <name type="scientific">Haloplasma contractile SSD-17B</name>
    <dbReference type="NCBI Taxonomy" id="1033810"/>
    <lineage>
        <taxon>Bacteria</taxon>
        <taxon>Bacillati</taxon>
        <taxon>Mycoplasmatota</taxon>
        <taxon>Mollicutes</taxon>
        <taxon>Haloplasmatales</taxon>
        <taxon>Haloplasmataceae</taxon>
        <taxon>Haloplasma</taxon>
    </lineage>
</organism>
<feature type="transmembrane region" description="Helical" evidence="6">
    <location>
        <begin position="16"/>
        <end position="36"/>
    </location>
</feature>
<dbReference type="InParanoid" id="U2DT18"/>
<keyword evidence="3 6" id="KW-1133">Transmembrane helix</keyword>
<dbReference type="RefSeq" id="WP_008825424.1">
    <property type="nucleotide sequence ID" value="NZ_AFNU02000009.1"/>
</dbReference>
<dbReference type="InterPro" id="IPR019533">
    <property type="entry name" value="Peptidase_S26"/>
</dbReference>
<gene>
    <name evidence="8" type="ORF">HLPCO_002338</name>
</gene>
<dbReference type="InterPro" id="IPR001733">
    <property type="entry name" value="Peptidase_S26B"/>
</dbReference>
<keyword evidence="4 6" id="KW-0472">Membrane</keyword>
<dbReference type="EC" id="3.4.21.89" evidence="5"/>
<feature type="domain" description="Peptidase S26" evidence="7">
    <location>
        <begin position="30"/>
        <end position="88"/>
    </location>
</feature>
<comment type="caution">
    <text evidence="8">The sequence shown here is derived from an EMBL/GenBank/DDBJ whole genome shotgun (WGS) entry which is preliminary data.</text>
</comment>
<evidence type="ECO:0000256" key="2">
    <source>
        <dbReference type="ARBA" id="ARBA00022692"/>
    </source>
</evidence>
<evidence type="ECO:0000256" key="6">
    <source>
        <dbReference type="SAM" id="Phobius"/>
    </source>
</evidence>
<sequence>MEKTTSKTTVWEYIKYGLFLLVTGVLSLYIVIAVFLPDQTVKIFGFKPYVVISQSMEPVIDRNDVVVVNDFAVEELKVGDIITFRTDINYDGEKEVVTHYIYSINKNNNNDYSFKTHRYFSSETEIVPDTWLLLEEDILGEYMFQLPAIGSIILFLQSPFGIVAMLVNIGIIVAVVILLKQGKKEREEFKKLQDEQEE</sequence>
<evidence type="ECO:0000256" key="3">
    <source>
        <dbReference type="ARBA" id="ARBA00022989"/>
    </source>
</evidence>
<evidence type="ECO:0000256" key="5">
    <source>
        <dbReference type="NCBIfam" id="TIGR02228"/>
    </source>
</evidence>
<keyword evidence="2 6" id="KW-0812">Transmembrane</keyword>
<accession>U2DT18</accession>
<dbReference type="CDD" id="cd06530">
    <property type="entry name" value="S26_SPase_I"/>
    <property type="match status" value="1"/>
</dbReference>
<dbReference type="GO" id="GO:0009003">
    <property type="term" value="F:signal peptidase activity"/>
    <property type="evidence" value="ECO:0007669"/>
    <property type="project" value="UniProtKB-EC"/>
</dbReference>
<proteinExistence type="predicted"/>
<evidence type="ECO:0000259" key="7">
    <source>
        <dbReference type="Pfam" id="PF10502"/>
    </source>
</evidence>
<dbReference type="GO" id="GO:0016020">
    <property type="term" value="C:membrane"/>
    <property type="evidence" value="ECO:0007669"/>
    <property type="project" value="UniProtKB-SubCell"/>
</dbReference>
<comment type="subcellular location">
    <subcellularLocation>
        <location evidence="1">Membrane</location>
    </subcellularLocation>
</comment>
<evidence type="ECO:0000313" key="8">
    <source>
        <dbReference type="EMBL" id="ERJ11637.1"/>
    </source>
</evidence>
<dbReference type="Proteomes" id="UP000005707">
    <property type="component" value="Unassembled WGS sequence"/>
</dbReference>